<sequence length="318" mass="36244">MNTTDAKAAIQEITNSCLGIKIFFVDKSNQIYDSDVDDELLADFRSEFVESLTRSYSNNESFTCPALSQEDGRNHALYHFDFNNDEPFEFSFLDKVNSLRADEPLATYPARDAGLGNLRGYIVRLRNADGKLMSFFQYIHHSYLATPGKTIFLTTHESRVVKLSHDVLRLGNRFVFAKVGDDYLIENVGVLEKEFGFDKIIRSKAAQYCTTIEEKALVTDLTKFKDQLTNDTSFARKLVKVCKGSAVIEKGISNETIIKFAMSKTFYQEKLKLSKDGSQFDLSSINRCRNFLTLLDDEFVKSELTQQEYISKTKDRAS</sequence>
<comment type="caution">
    <text evidence="1">The sequence shown here is derived from an EMBL/GenBank/DDBJ whole genome shotgun (WGS) entry which is preliminary data.</text>
</comment>
<name>A0ABD5AD22_VIBSP</name>
<evidence type="ECO:0000313" key="1">
    <source>
        <dbReference type="EMBL" id="MDP2491128.1"/>
    </source>
</evidence>
<dbReference type="EMBL" id="JAUYVK010000019">
    <property type="protein sequence ID" value="MDP2491128.1"/>
    <property type="molecule type" value="Genomic_DNA"/>
</dbReference>
<reference evidence="1" key="1">
    <citation type="submission" date="2023-07" db="EMBL/GenBank/DDBJ databases">
        <title>Genome content predicts the carbon catabolic preferences of heterotrophic bacteria.</title>
        <authorList>
            <person name="Gralka M."/>
        </authorList>
    </citation>
    <scope>NUCLEOTIDE SEQUENCE</scope>
    <source>
        <strain evidence="1">6E03</strain>
    </source>
</reference>
<organism evidence="1 2">
    <name type="scientific">Vibrio splendidus</name>
    <dbReference type="NCBI Taxonomy" id="29497"/>
    <lineage>
        <taxon>Bacteria</taxon>
        <taxon>Pseudomonadati</taxon>
        <taxon>Pseudomonadota</taxon>
        <taxon>Gammaproteobacteria</taxon>
        <taxon>Vibrionales</taxon>
        <taxon>Vibrionaceae</taxon>
        <taxon>Vibrio</taxon>
    </lineage>
</organism>
<dbReference type="InterPro" id="IPR048119">
    <property type="entry name" value="KwaB"/>
</dbReference>
<dbReference type="Proteomes" id="UP001177883">
    <property type="component" value="Unassembled WGS sequence"/>
</dbReference>
<proteinExistence type="predicted"/>
<gene>
    <name evidence="1" type="primary">kwaB</name>
    <name evidence="1" type="ORF">Q8W38_17400</name>
</gene>
<accession>A0ABD5AD22</accession>
<dbReference type="Pfam" id="PF16162">
    <property type="entry name" value="KwaB"/>
    <property type="match status" value="1"/>
</dbReference>
<evidence type="ECO:0000313" key="2">
    <source>
        <dbReference type="Proteomes" id="UP001177883"/>
    </source>
</evidence>
<dbReference type="AlphaFoldDB" id="A0ABD5AD22"/>
<dbReference type="InterPro" id="IPR032359">
    <property type="entry name" value="KwaB-like"/>
</dbReference>
<dbReference type="NCBIfam" id="NF041623">
    <property type="entry name" value="KwaB"/>
    <property type="match status" value="1"/>
</dbReference>
<protein>
    <submittedName>
        <fullName evidence="1">Anti-phage protein KwaB</fullName>
    </submittedName>
</protein>
<dbReference type="RefSeq" id="WP_102492613.1">
    <property type="nucleotide sequence ID" value="NZ_JAUYVK010000019.1"/>
</dbReference>